<dbReference type="PANTHER" id="PTHR33990">
    <property type="entry name" value="PROTEIN YJDN-RELATED"/>
    <property type="match status" value="1"/>
</dbReference>
<reference evidence="3" key="2">
    <citation type="submission" date="2019-07" db="EMBL/GenBank/DDBJ databases">
        <authorList>
            <person name="Whitman W."/>
            <person name="Huntemann M."/>
            <person name="Clum A."/>
            <person name="Pillay M."/>
            <person name="Palaniappan K."/>
            <person name="Varghese N."/>
            <person name="Mikhailova N."/>
            <person name="Stamatis D."/>
            <person name="Reddy T."/>
            <person name="Daum C."/>
            <person name="Shapiro N."/>
            <person name="Ivanova N."/>
            <person name="Kyrpides N."/>
            <person name="Woyke T."/>
        </authorList>
    </citation>
    <scope>NUCLEOTIDE SEQUENCE</scope>
    <source>
        <strain evidence="3">CGMCC 1.10685</strain>
    </source>
</reference>
<name>A0A562PM34_9BURK</name>
<protein>
    <submittedName>
        <fullName evidence="3">PhnB protein</fullName>
    </submittedName>
    <submittedName>
        <fullName evidence="2">VOC family protein</fullName>
    </submittedName>
</protein>
<evidence type="ECO:0000313" key="4">
    <source>
        <dbReference type="Proteomes" id="UP000315112"/>
    </source>
</evidence>
<dbReference type="InterPro" id="IPR028973">
    <property type="entry name" value="PhnB-like"/>
</dbReference>
<dbReference type="InterPro" id="IPR029068">
    <property type="entry name" value="Glyas_Bleomycin-R_OHBP_Dase"/>
</dbReference>
<organism evidence="3 4">
    <name type="scientific">Pseudoduganella flava</name>
    <dbReference type="NCBI Taxonomy" id="871742"/>
    <lineage>
        <taxon>Bacteria</taxon>
        <taxon>Pseudomonadati</taxon>
        <taxon>Pseudomonadota</taxon>
        <taxon>Betaproteobacteria</taxon>
        <taxon>Burkholderiales</taxon>
        <taxon>Oxalobacteraceae</taxon>
        <taxon>Telluria group</taxon>
        <taxon>Pseudoduganella</taxon>
    </lineage>
</organism>
<feature type="domain" description="PhnB-like" evidence="1">
    <location>
        <begin position="2"/>
        <end position="129"/>
    </location>
</feature>
<dbReference type="Proteomes" id="UP000437862">
    <property type="component" value="Chromosome"/>
</dbReference>
<reference evidence="3 4" key="1">
    <citation type="journal article" date="2015" name="Stand. Genomic Sci.">
        <title>Genomic Encyclopedia of Bacterial and Archaeal Type Strains, Phase III: the genomes of soil and plant-associated and newly described type strains.</title>
        <authorList>
            <person name="Whitman W.B."/>
            <person name="Woyke T."/>
            <person name="Klenk H.P."/>
            <person name="Zhou Y."/>
            <person name="Lilburn T.G."/>
            <person name="Beck B.J."/>
            <person name="De Vos P."/>
            <person name="Vandamme P."/>
            <person name="Eisen J.A."/>
            <person name="Garrity G."/>
            <person name="Hugenholtz P."/>
            <person name="Kyrpides N.C."/>
        </authorList>
    </citation>
    <scope>NUCLEOTIDE SEQUENCE [LARGE SCALE GENOMIC DNA]</scope>
    <source>
        <strain evidence="3 4">CGMCC 1.10685</strain>
    </source>
</reference>
<sequence>MQLTPTIYFPGICDDAIAFYGKALGAELLFIKKVATDIPLAQQKPGTEHKVLRAALRIGDSVVYLSDGHRDTPTFAGVSLTLTLPDRAAAQRTLDALADGGNVRLPLRETSWTGAFGAVCDRFGMDWLVQVLD</sequence>
<keyword evidence="5" id="KW-1185">Reference proteome</keyword>
<reference evidence="2 5" key="3">
    <citation type="submission" date="2019-12" db="EMBL/GenBank/DDBJ databases">
        <title>Draft Genome Sequences of Six Type Strains of the Genus Massilia.</title>
        <authorList>
            <person name="Miess H."/>
            <person name="Frediansyah A."/>
            <person name="Goeker M."/>
            <person name="Gross H."/>
        </authorList>
    </citation>
    <scope>NUCLEOTIDE SEQUENCE [LARGE SCALE GENOMIC DNA]</scope>
    <source>
        <strain evidence="2 5">DSM 26639</strain>
    </source>
</reference>
<evidence type="ECO:0000313" key="2">
    <source>
        <dbReference type="EMBL" id="QGZ41042.1"/>
    </source>
</evidence>
<accession>A0A562PM34</accession>
<dbReference type="AlphaFoldDB" id="A0A562PM34"/>
<dbReference type="OrthoDB" id="5293819at2"/>
<dbReference type="SUPFAM" id="SSF54593">
    <property type="entry name" value="Glyoxalase/Bleomycin resistance protein/Dihydroxybiphenyl dioxygenase"/>
    <property type="match status" value="1"/>
</dbReference>
<evidence type="ECO:0000313" key="3">
    <source>
        <dbReference type="EMBL" id="TWI45260.1"/>
    </source>
</evidence>
<dbReference type="Gene3D" id="3.10.180.10">
    <property type="entry name" value="2,3-Dihydroxybiphenyl 1,2-Dioxygenase, domain 1"/>
    <property type="match status" value="1"/>
</dbReference>
<evidence type="ECO:0000313" key="5">
    <source>
        <dbReference type="Proteomes" id="UP000437862"/>
    </source>
</evidence>
<dbReference type="PANTHER" id="PTHR33990:SF1">
    <property type="entry name" value="PROTEIN YJDN"/>
    <property type="match status" value="1"/>
</dbReference>
<dbReference type="EMBL" id="CP046904">
    <property type="protein sequence ID" value="QGZ41042.1"/>
    <property type="molecule type" value="Genomic_DNA"/>
</dbReference>
<dbReference type="Proteomes" id="UP000315112">
    <property type="component" value="Unassembled WGS sequence"/>
</dbReference>
<gene>
    <name evidence="2" type="ORF">GO485_19530</name>
    <name evidence="3" type="ORF">IP92_03636</name>
</gene>
<evidence type="ECO:0000259" key="1">
    <source>
        <dbReference type="Pfam" id="PF06983"/>
    </source>
</evidence>
<dbReference type="EMBL" id="VLKW01000007">
    <property type="protein sequence ID" value="TWI45260.1"/>
    <property type="molecule type" value="Genomic_DNA"/>
</dbReference>
<proteinExistence type="predicted"/>
<dbReference type="Pfam" id="PF06983">
    <property type="entry name" value="3-dmu-9_3-mt"/>
    <property type="match status" value="1"/>
</dbReference>
<dbReference type="RefSeq" id="WP_145877601.1">
    <property type="nucleotide sequence ID" value="NZ_CP046904.1"/>
</dbReference>